<dbReference type="Pfam" id="PF00581">
    <property type="entry name" value="Rhodanese"/>
    <property type="match status" value="1"/>
</dbReference>
<keyword evidence="4" id="KW-1185">Reference proteome</keyword>
<dbReference type="SUPFAM" id="SSF52821">
    <property type="entry name" value="Rhodanese/Cell cycle control phosphatase"/>
    <property type="match status" value="1"/>
</dbReference>
<dbReference type="GO" id="GO:0016740">
    <property type="term" value="F:transferase activity"/>
    <property type="evidence" value="ECO:0007669"/>
    <property type="project" value="UniProtKB-KW"/>
</dbReference>
<evidence type="ECO:0000259" key="2">
    <source>
        <dbReference type="PROSITE" id="PS50206"/>
    </source>
</evidence>
<dbReference type="CDD" id="cd00158">
    <property type="entry name" value="RHOD"/>
    <property type="match status" value="1"/>
</dbReference>
<protein>
    <submittedName>
        <fullName evidence="3">Sulfurtransferase</fullName>
    </submittedName>
</protein>
<dbReference type="Gene3D" id="3.40.250.10">
    <property type="entry name" value="Rhodanese-like domain"/>
    <property type="match status" value="1"/>
</dbReference>
<feature type="transmembrane region" description="Helical" evidence="1">
    <location>
        <begin position="144"/>
        <end position="165"/>
    </location>
</feature>
<dbReference type="SMART" id="SM00450">
    <property type="entry name" value="RHOD"/>
    <property type="match status" value="1"/>
</dbReference>
<accession>A0A317ZJ40</accession>
<comment type="caution">
    <text evidence="3">The sequence shown here is derived from an EMBL/GenBank/DDBJ whole genome shotgun (WGS) entry which is preliminary data.</text>
</comment>
<dbReference type="InterPro" id="IPR001763">
    <property type="entry name" value="Rhodanese-like_dom"/>
</dbReference>
<keyword evidence="1" id="KW-0472">Membrane</keyword>
<name>A0A317ZJ40_9BACT</name>
<dbReference type="Gene3D" id="6.10.140.1340">
    <property type="match status" value="1"/>
</dbReference>
<proteinExistence type="predicted"/>
<dbReference type="InterPro" id="IPR052367">
    <property type="entry name" value="Thiosulfate_ST/Rhodanese-like"/>
</dbReference>
<evidence type="ECO:0000256" key="1">
    <source>
        <dbReference type="SAM" id="Phobius"/>
    </source>
</evidence>
<feature type="transmembrane region" description="Helical" evidence="1">
    <location>
        <begin position="118"/>
        <end position="138"/>
    </location>
</feature>
<dbReference type="PROSITE" id="PS50206">
    <property type="entry name" value="RHODANESE_3"/>
    <property type="match status" value="1"/>
</dbReference>
<evidence type="ECO:0000313" key="4">
    <source>
        <dbReference type="Proteomes" id="UP000247099"/>
    </source>
</evidence>
<dbReference type="EMBL" id="QHJQ01000004">
    <property type="protein sequence ID" value="PXA04243.1"/>
    <property type="molecule type" value="Genomic_DNA"/>
</dbReference>
<dbReference type="RefSeq" id="WP_110130698.1">
    <property type="nucleotide sequence ID" value="NZ_QHJQ01000004.1"/>
</dbReference>
<dbReference type="OrthoDB" id="9800872at2"/>
<dbReference type="InParanoid" id="A0A317ZJ40"/>
<gene>
    <name evidence="3" type="ORF">DDZ13_06805</name>
</gene>
<dbReference type="PANTHER" id="PTHR45431">
    <property type="entry name" value="RHODANESE-LIKE DOMAIN-CONTAINING PROTEIN 15, CHLOROPLASTIC"/>
    <property type="match status" value="1"/>
</dbReference>
<organism evidence="3 4">
    <name type="scientific">Coraliomargarita sinensis</name>
    <dbReference type="NCBI Taxonomy" id="2174842"/>
    <lineage>
        <taxon>Bacteria</taxon>
        <taxon>Pseudomonadati</taxon>
        <taxon>Verrucomicrobiota</taxon>
        <taxon>Opitutia</taxon>
        <taxon>Puniceicoccales</taxon>
        <taxon>Coraliomargaritaceae</taxon>
        <taxon>Coraliomargarita</taxon>
    </lineage>
</organism>
<keyword evidence="1" id="KW-0812">Transmembrane</keyword>
<keyword evidence="1" id="KW-1133">Transmembrane helix</keyword>
<dbReference type="Proteomes" id="UP000247099">
    <property type="component" value="Unassembled WGS sequence"/>
</dbReference>
<dbReference type="InterPro" id="IPR036873">
    <property type="entry name" value="Rhodanese-like_dom_sf"/>
</dbReference>
<dbReference type="Pfam" id="PF11127">
    <property type="entry name" value="YgaP-like_TM"/>
    <property type="match status" value="1"/>
</dbReference>
<dbReference type="PANTHER" id="PTHR45431:SF3">
    <property type="entry name" value="RHODANESE-LIKE DOMAIN-CONTAINING PROTEIN 15, CHLOROPLASTIC"/>
    <property type="match status" value="1"/>
</dbReference>
<dbReference type="InterPro" id="IPR021309">
    <property type="entry name" value="YgaP-like_TM"/>
</dbReference>
<dbReference type="FunCoup" id="A0A317ZJ40">
    <property type="interactions" value="52"/>
</dbReference>
<sequence length="171" mass="18095">MSYKTIPADQLPPLIEEEHIVIDVRTPAEYRAEHVVGAQLHPLDQLDAEAFCRQYNPDTPIYVLCQSGKRASMAAEKLIAAGHQNVHVVEGGTNAAKTTGVAMNRGKGAISIERQVRIGAGALVVLGTIAGLTIHAGFLAVPLFVGSGLIFAGVTDICGMGAVLAKMPWNR</sequence>
<keyword evidence="3" id="KW-0808">Transferase</keyword>
<evidence type="ECO:0000313" key="3">
    <source>
        <dbReference type="EMBL" id="PXA04243.1"/>
    </source>
</evidence>
<reference evidence="3 4" key="1">
    <citation type="submission" date="2018-05" db="EMBL/GenBank/DDBJ databases">
        <title>Coraliomargarita sinensis sp. nov., isolated from a marine solar saltern.</title>
        <authorList>
            <person name="Zhou L.Y."/>
        </authorList>
    </citation>
    <scope>NUCLEOTIDE SEQUENCE [LARGE SCALE GENOMIC DNA]</scope>
    <source>
        <strain evidence="3 4">WN38</strain>
    </source>
</reference>
<feature type="domain" description="Rhodanese" evidence="2">
    <location>
        <begin position="15"/>
        <end position="105"/>
    </location>
</feature>
<dbReference type="AlphaFoldDB" id="A0A317ZJ40"/>